<dbReference type="GeneID" id="66114742"/>
<dbReference type="PANTHER" id="PTHR16201">
    <property type="entry name" value="SEVEN TRANSMEMBRANE PROTEIN 1-RELATED"/>
    <property type="match status" value="1"/>
</dbReference>
<gene>
    <name evidence="7" type="ORF">KQ657_001368</name>
</gene>
<feature type="transmembrane region" description="Helical" evidence="6">
    <location>
        <begin position="184"/>
        <end position="202"/>
    </location>
</feature>
<protein>
    <submittedName>
        <fullName evidence="7">Uncharacterized protein</fullName>
    </submittedName>
</protein>
<dbReference type="Gene3D" id="1.20.1280.290">
    <property type="match status" value="1"/>
</dbReference>
<evidence type="ECO:0000256" key="5">
    <source>
        <dbReference type="SAM" id="MobiDB-lite"/>
    </source>
</evidence>
<evidence type="ECO:0000313" key="7">
    <source>
        <dbReference type="EMBL" id="KAG7192911.1"/>
    </source>
</evidence>
<dbReference type="AlphaFoldDB" id="A0A9P8AHM0"/>
<reference evidence="7" key="1">
    <citation type="submission" date="2021-03" db="EMBL/GenBank/DDBJ databases">
        <authorList>
            <person name="Palmer J.M."/>
        </authorList>
    </citation>
    <scope>NUCLEOTIDE SEQUENCE</scope>
    <source>
        <strain evidence="7">ARV_011</strain>
    </source>
</reference>
<keyword evidence="8" id="KW-1185">Reference proteome</keyword>
<dbReference type="GO" id="GO:0000329">
    <property type="term" value="C:fungal-type vacuole membrane"/>
    <property type="evidence" value="ECO:0007669"/>
    <property type="project" value="TreeGrafter"/>
</dbReference>
<dbReference type="FunFam" id="1.20.1280.290:FF:000038">
    <property type="entry name" value="PQ loop repeat containing 2"/>
    <property type="match status" value="1"/>
</dbReference>
<evidence type="ECO:0000256" key="3">
    <source>
        <dbReference type="ARBA" id="ARBA00022989"/>
    </source>
</evidence>
<dbReference type="RefSeq" id="XP_043048461.1">
    <property type="nucleotide sequence ID" value="XM_043192166.1"/>
</dbReference>
<dbReference type="InterPro" id="IPR051415">
    <property type="entry name" value="LAAT-1"/>
</dbReference>
<dbReference type="OrthoDB" id="8048523at2759"/>
<proteinExistence type="predicted"/>
<comment type="subcellular location">
    <subcellularLocation>
        <location evidence="1">Membrane</location>
        <topology evidence="1">Multi-pass membrane protein</topology>
    </subcellularLocation>
</comment>
<keyword evidence="4 6" id="KW-0472">Membrane</keyword>
<dbReference type="EMBL" id="JAHMUF010000015">
    <property type="protein sequence ID" value="KAG7192911.1"/>
    <property type="molecule type" value="Genomic_DNA"/>
</dbReference>
<feature type="transmembrane region" description="Helical" evidence="6">
    <location>
        <begin position="110"/>
        <end position="127"/>
    </location>
</feature>
<evidence type="ECO:0000256" key="4">
    <source>
        <dbReference type="ARBA" id="ARBA00023136"/>
    </source>
</evidence>
<name>A0A9P8AHM0_9ASCO</name>
<evidence type="ECO:0000256" key="1">
    <source>
        <dbReference type="ARBA" id="ARBA00004141"/>
    </source>
</evidence>
<keyword evidence="3 6" id="KW-1133">Transmembrane helix</keyword>
<accession>A0A9P8AHM0</accession>
<dbReference type="GO" id="GO:0034488">
    <property type="term" value="P:basic amino acid transmembrane export from vacuole"/>
    <property type="evidence" value="ECO:0007669"/>
    <property type="project" value="TreeGrafter"/>
</dbReference>
<feature type="transmembrane region" description="Helical" evidence="6">
    <location>
        <begin position="148"/>
        <end position="172"/>
    </location>
</feature>
<dbReference type="Pfam" id="PF04193">
    <property type="entry name" value="PQ-loop"/>
    <property type="match status" value="1"/>
</dbReference>
<feature type="region of interest" description="Disordered" evidence="5">
    <location>
        <begin position="1"/>
        <end position="26"/>
    </location>
</feature>
<evidence type="ECO:0000256" key="6">
    <source>
        <dbReference type="SAM" id="Phobius"/>
    </source>
</evidence>
<dbReference type="Proteomes" id="UP000790833">
    <property type="component" value="Unassembled WGS sequence"/>
</dbReference>
<keyword evidence="2 6" id="KW-0812">Transmembrane</keyword>
<sequence length="231" mass="25268">MTPVYPHTYTPVHISNNDDNDDDNTKQIDAMIGTQSNAEVHDPSSVAIQIKRPLGDETGSLSSTSGPSYDSVDDARQPGLMKTVLAGAAIIGNVNGMMNNNVNAVTASSNKLLGLVLAWGCTCFYVASRCPQLLKNYQRKSVDGISPLLFGAALGGNLTYTLCIVTSCNFVYANNRHQFFMSQLPYILGSSGTIVFDIGYFYQRYIYRDSGRNTSNMPLEDWDDIVVRVEP</sequence>
<evidence type="ECO:0000256" key="2">
    <source>
        <dbReference type="ARBA" id="ARBA00022692"/>
    </source>
</evidence>
<evidence type="ECO:0000313" key="8">
    <source>
        <dbReference type="Proteomes" id="UP000790833"/>
    </source>
</evidence>
<comment type="caution">
    <text evidence="7">The sequence shown here is derived from an EMBL/GenBank/DDBJ whole genome shotgun (WGS) entry which is preliminary data.</text>
</comment>
<dbReference type="SMART" id="SM00679">
    <property type="entry name" value="CTNS"/>
    <property type="match status" value="1"/>
</dbReference>
<dbReference type="InterPro" id="IPR006603">
    <property type="entry name" value="PQ-loop_rpt"/>
</dbReference>
<dbReference type="GO" id="GO:0015174">
    <property type="term" value="F:basic amino acid transmembrane transporter activity"/>
    <property type="evidence" value="ECO:0007669"/>
    <property type="project" value="TreeGrafter"/>
</dbReference>
<organism evidence="7 8">
    <name type="scientific">Scheffersomyces spartinae</name>
    <dbReference type="NCBI Taxonomy" id="45513"/>
    <lineage>
        <taxon>Eukaryota</taxon>
        <taxon>Fungi</taxon>
        <taxon>Dikarya</taxon>
        <taxon>Ascomycota</taxon>
        <taxon>Saccharomycotina</taxon>
        <taxon>Pichiomycetes</taxon>
        <taxon>Debaryomycetaceae</taxon>
        <taxon>Scheffersomyces</taxon>
    </lineage>
</organism>
<dbReference type="PANTHER" id="PTHR16201:SF34">
    <property type="entry name" value="LYSOSOMAL AMINO ACID TRANSPORTER 1"/>
    <property type="match status" value="1"/>
</dbReference>